<dbReference type="STRING" id="1121325.SAMN04515677_10437"/>
<evidence type="ECO:0000313" key="2">
    <source>
        <dbReference type="EMBL" id="SDL88581.1"/>
    </source>
</evidence>
<evidence type="ECO:0000313" key="3">
    <source>
        <dbReference type="Proteomes" id="UP000199068"/>
    </source>
</evidence>
<proteinExistence type="predicted"/>
<protein>
    <recommendedName>
        <fullName evidence="4">Transmembrane protein</fullName>
    </recommendedName>
</protein>
<keyword evidence="1" id="KW-0472">Membrane</keyword>
<feature type="transmembrane region" description="Helical" evidence="1">
    <location>
        <begin position="45"/>
        <end position="62"/>
    </location>
</feature>
<dbReference type="EMBL" id="FNGW01000004">
    <property type="protein sequence ID" value="SDL88581.1"/>
    <property type="molecule type" value="Genomic_DNA"/>
</dbReference>
<reference evidence="2 3" key="1">
    <citation type="submission" date="2016-10" db="EMBL/GenBank/DDBJ databases">
        <authorList>
            <person name="de Groot N.N."/>
        </authorList>
    </citation>
    <scope>NUCLEOTIDE SEQUENCE [LARGE SCALE GENOMIC DNA]</scope>
    <source>
        <strain evidence="2 3">DSM 797</strain>
    </source>
</reference>
<evidence type="ECO:0000256" key="1">
    <source>
        <dbReference type="SAM" id="Phobius"/>
    </source>
</evidence>
<feature type="transmembrane region" description="Helical" evidence="1">
    <location>
        <begin position="12"/>
        <end position="33"/>
    </location>
</feature>
<evidence type="ECO:0008006" key="4">
    <source>
        <dbReference type="Google" id="ProtNLM"/>
    </source>
</evidence>
<dbReference type="Proteomes" id="UP000199068">
    <property type="component" value="Unassembled WGS sequence"/>
</dbReference>
<gene>
    <name evidence="2" type="ORF">SAMN04515677_10437</name>
</gene>
<sequence>MSDNQTLSRLFGCGFGGGGMIILVILGAILLLGDDLLEWIFCDDMALIWIVLIILLLTSFDFDGCCC</sequence>
<dbReference type="RefSeq" id="WP_092725317.1">
    <property type="nucleotide sequence ID" value="NZ_FNGW01000004.1"/>
</dbReference>
<keyword evidence="1" id="KW-0812">Transmembrane</keyword>
<name>A0A1G9NQE4_9FIRM</name>
<accession>A0A1G9NQE4</accession>
<keyword evidence="1" id="KW-1133">Transmembrane helix</keyword>
<dbReference type="AlphaFoldDB" id="A0A1G9NQE4"/>
<organism evidence="2 3">
    <name type="scientific">Romboutsia lituseburensis DSM 797</name>
    <dbReference type="NCBI Taxonomy" id="1121325"/>
    <lineage>
        <taxon>Bacteria</taxon>
        <taxon>Bacillati</taxon>
        <taxon>Bacillota</taxon>
        <taxon>Clostridia</taxon>
        <taxon>Peptostreptococcales</taxon>
        <taxon>Peptostreptococcaceae</taxon>
        <taxon>Romboutsia</taxon>
    </lineage>
</organism>
<keyword evidence="3" id="KW-1185">Reference proteome</keyword>